<dbReference type="Pfam" id="PF00078">
    <property type="entry name" value="RVT_1"/>
    <property type="match status" value="1"/>
</dbReference>
<dbReference type="AlphaFoldDB" id="A0AAV3QS48"/>
<comment type="caution">
    <text evidence="10">The sequence shown here is derived from an EMBL/GenBank/DDBJ whole genome shotgun (WGS) entry which is preliminary data.</text>
</comment>
<keyword evidence="11" id="KW-1185">Reference proteome</keyword>
<keyword evidence="1" id="KW-0808">Transferase</keyword>
<organism evidence="10 11">
    <name type="scientific">Lithospermum erythrorhizon</name>
    <name type="common">Purple gromwell</name>
    <name type="synonym">Lithospermum officinale var. erythrorhizon</name>
    <dbReference type="NCBI Taxonomy" id="34254"/>
    <lineage>
        <taxon>Eukaryota</taxon>
        <taxon>Viridiplantae</taxon>
        <taxon>Streptophyta</taxon>
        <taxon>Embryophyta</taxon>
        <taxon>Tracheophyta</taxon>
        <taxon>Spermatophyta</taxon>
        <taxon>Magnoliopsida</taxon>
        <taxon>eudicotyledons</taxon>
        <taxon>Gunneridae</taxon>
        <taxon>Pentapetalae</taxon>
        <taxon>asterids</taxon>
        <taxon>lamiids</taxon>
        <taxon>Boraginales</taxon>
        <taxon>Boraginaceae</taxon>
        <taxon>Boraginoideae</taxon>
        <taxon>Lithospermeae</taxon>
        <taxon>Lithospermum</taxon>
    </lineage>
</organism>
<keyword evidence="2" id="KW-0548">Nucleotidyltransferase</keyword>
<evidence type="ECO:0000259" key="8">
    <source>
        <dbReference type="Pfam" id="PF00078"/>
    </source>
</evidence>
<dbReference type="InterPro" id="IPR000477">
    <property type="entry name" value="RT_dom"/>
</dbReference>
<evidence type="ECO:0000256" key="3">
    <source>
        <dbReference type="ARBA" id="ARBA00022722"/>
    </source>
</evidence>
<dbReference type="Proteomes" id="UP001454036">
    <property type="component" value="Unassembled WGS sequence"/>
</dbReference>
<dbReference type="InterPro" id="IPR043502">
    <property type="entry name" value="DNA/RNA_pol_sf"/>
</dbReference>
<dbReference type="GO" id="GO:0016787">
    <property type="term" value="F:hydrolase activity"/>
    <property type="evidence" value="ECO:0007669"/>
    <property type="project" value="UniProtKB-KW"/>
</dbReference>
<evidence type="ECO:0000256" key="5">
    <source>
        <dbReference type="ARBA" id="ARBA00022801"/>
    </source>
</evidence>
<dbReference type="CDD" id="cd01647">
    <property type="entry name" value="RT_LTR"/>
    <property type="match status" value="1"/>
</dbReference>
<evidence type="ECO:0000256" key="6">
    <source>
        <dbReference type="ARBA" id="ARBA00022918"/>
    </source>
</evidence>
<keyword evidence="4" id="KW-0255">Endonuclease</keyword>
<dbReference type="Gene3D" id="3.10.10.10">
    <property type="entry name" value="HIV Type 1 Reverse Transcriptase, subunit A, domain 1"/>
    <property type="match status" value="1"/>
</dbReference>
<reference evidence="10 11" key="1">
    <citation type="submission" date="2024-01" db="EMBL/GenBank/DDBJ databases">
        <title>The complete chloroplast genome sequence of Lithospermum erythrorhizon: insights into the phylogenetic relationship among Boraginaceae species and the maternal lineages of purple gromwells.</title>
        <authorList>
            <person name="Okada T."/>
            <person name="Watanabe K."/>
        </authorList>
    </citation>
    <scope>NUCLEOTIDE SEQUENCE [LARGE SCALE GENOMIC DNA]</scope>
</reference>
<dbReference type="InterPro" id="IPR041373">
    <property type="entry name" value="RT_RNaseH"/>
</dbReference>
<evidence type="ECO:0000313" key="11">
    <source>
        <dbReference type="Proteomes" id="UP001454036"/>
    </source>
</evidence>
<dbReference type="GO" id="GO:0004519">
    <property type="term" value="F:endonuclease activity"/>
    <property type="evidence" value="ECO:0007669"/>
    <property type="project" value="UniProtKB-KW"/>
</dbReference>
<dbReference type="GO" id="GO:0003964">
    <property type="term" value="F:RNA-directed DNA polymerase activity"/>
    <property type="evidence" value="ECO:0007669"/>
    <property type="project" value="UniProtKB-KW"/>
</dbReference>
<keyword evidence="5" id="KW-0378">Hydrolase</keyword>
<evidence type="ECO:0000256" key="7">
    <source>
        <dbReference type="SAM" id="MobiDB-lite"/>
    </source>
</evidence>
<keyword evidence="6" id="KW-0695">RNA-directed DNA polymerase</keyword>
<proteinExistence type="predicted"/>
<evidence type="ECO:0000256" key="1">
    <source>
        <dbReference type="ARBA" id="ARBA00022679"/>
    </source>
</evidence>
<evidence type="ECO:0000256" key="2">
    <source>
        <dbReference type="ARBA" id="ARBA00022695"/>
    </source>
</evidence>
<protein>
    <recommendedName>
        <fullName evidence="12">Reverse transcriptase RNase H-like domain-containing protein</fullName>
    </recommendedName>
</protein>
<evidence type="ECO:0000259" key="9">
    <source>
        <dbReference type="Pfam" id="PF17917"/>
    </source>
</evidence>
<evidence type="ECO:0008006" key="12">
    <source>
        <dbReference type="Google" id="ProtNLM"/>
    </source>
</evidence>
<sequence>MCTDFACINKACPKDCYPLPNIDRLVDSSVGFNVVDFLDAFRRYQQIFMPEEDMRKTTFVTEYDIYCWKVMAFGLKNVGATYQRMINKSVEDRSQSGQDSDGPSYIDPYDSEGGPAANRMYCGLEAVHVTGRRVMRGAETRYPLMEKLVFALIVAAWKLKTYIKAHKIEVITNQPLRQILENSSRSGRIVKWVIDLGEFDPRYKLQTSIKAQALLDFVVECTHEPVEEAPELINLIEASQDMV</sequence>
<dbReference type="EMBL" id="BAABME010005903">
    <property type="protein sequence ID" value="GAA0166924.1"/>
    <property type="molecule type" value="Genomic_DNA"/>
</dbReference>
<dbReference type="PANTHER" id="PTHR24559">
    <property type="entry name" value="TRANSPOSON TY3-I GAG-POL POLYPROTEIN"/>
    <property type="match status" value="1"/>
</dbReference>
<feature type="domain" description="Reverse transcriptase" evidence="8">
    <location>
        <begin position="3"/>
        <end position="92"/>
    </location>
</feature>
<gene>
    <name evidence="10" type="ORF">LIER_21974</name>
</gene>
<keyword evidence="3" id="KW-0540">Nuclease</keyword>
<dbReference type="InterPro" id="IPR053134">
    <property type="entry name" value="RNA-dir_DNA_polymerase"/>
</dbReference>
<dbReference type="PANTHER" id="PTHR24559:SF444">
    <property type="entry name" value="REVERSE TRANSCRIPTASE DOMAIN-CONTAINING PROTEIN"/>
    <property type="match status" value="1"/>
</dbReference>
<dbReference type="SUPFAM" id="SSF56672">
    <property type="entry name" value="DNA/RNA polymerases"/>
    <property type="match status" value="1"/>
</dbReference>
<dbReference type="Pfam" id="PF17917">
    <property type="entry name" value="RT_RNaseH"/>
    <property type="match status" value="1"/>
</dbReference>
<feature type="domain" description="Reverse transcriptase RNase H-like" evidence="9">
    <location>
        <begin position="133"/>
        <end position="199"/>
    </location>
</feature>
<evidence type="ECO:0000313" key="10">
    <source>
        <dbReference type="EMBL" id="GAA0166924.1"/>
    </source>
</evidence>
<evidence type="ECO:0000256" key="4">
    <source>
        <dbReference type="ARBA" id="ARBA00022759"/>
    </source>
</evidence>
<name>A0AAV3QS48_LITER</name>
<feature type="region of interest" description="Disordered" evidence="7">
    <location>
        <begin position="90"/>
        <end position="109"/>
    </location>
</feature>
<accession>A0AAV3QS48</accession>